<dbReference type="AlphaFoldDB" id="A0A4Z2GVU8"/>
<gene>
    <name evidence="1" type="ORF">EYF80_032873</name>
</gene>
<keyword evidence="2" id="KW-1185">Reference proteome</keyword>
<proteinExistence type="predicted"/>
<dbReference type="EMBL" id="SRLO01000418">
    <property type="protein sequence ID" value="TNN56883.1"/>
    <property type="molecule type" value="Genomic_DNA"/>
</dbReference>
<organism evidence="1 2">
    <name type="scientific">Liparis tanakae</name>
    <name type="common">Tanaka's snailfish</name>
    <dbReference type="NCBI Taxonomy" id="230148"/>
    <lineage>
        <taxon>Eukaryota</taxon>
        <taxon>Metazoa</taxon>
        <taxon>Chordata</taxon>
        <taxon>Craniata</taxon>
        <taxon>Vertebrata</taxon>
        <taxon>Euteleostomi</taxon>
        <taxon>Actinopterygii</taxon>
        <taxon>Neopterygii</taxon>
        <taxon>Teleostei</taxon>
        <taxon>Neoteleostei</taxon>
        <taxon>Acanthomorphata</taxon>
        <taxon>Eupercaria</taxon>
        <taxon>Perciformes</taxon>
        <taxon>Cottioidei</taxon>
        <taxon>Cottales</taxon>
        <taxon>Liparidae</taxon>
        <taxon>Liparis</taxon>
    </lineage>
</organism>
<evidence type="ECO:0000313" key="2">
    <source>
        <dbReference type="Proteomes" id="UP000314294"/>
    </source>
</evidence>
<name>A0A4Z2GVU8_9TELE</name>
<dbReference type="Proteomes" id="UP000314294">
    <property type="component" value="Unassembled WGS sequence"/>
</dbReference>
<comment type="caution">
    <text evidence="1">The sequence shown here is derived from an EMBL/GenBank/DDBJ whole genome shotgun (WGS) entry which is preliminary data.</text>
</comment>
<accession>A0A4Z2GVU8</accession>
<protein>
    <submittedName>
        <fullName evidence="1">Uncharacterized protein</fullName>
    </submittedName>
</protein>
<reference evidence="1 2" key="1">
    <citation type="submission" date="2019-03" db="EMBL/GenBank/DDBJ databases">
        <title>First draft genome of Liparis tanakae, snailfish: a comprehensive survey of snailfish specific genes.</title>
        <authorList>
            <person name="Kim W."/>
            <person name="Song I."/>
            <person name="Jeong J.-H."/>
            <person name="Kim D."/>
            <person name="Kim S."/>
            <person name="Ryu S."/>
            <person name="Song J.Y."/>
            <person name="Lee S.K."/>
        </authorList>
    </citation>
    <scope>NUCLEOTIDE SEQUENCE [LARGE SCALE GENOMIC DNA]</scope>
    <source>
        <tissue evidence="1">Muscle</tissue>
    </source>
</reference>
<sequence>MMTFCESYSGKGKHEESLCSGDMEDGILIAFSGSRMHGDLPLRLYQTEPLRPRRDVRRNMSTMGRVDVPKPDHMAKEPFLWEAAL</sequence>
<evidence type="ECO:0000313" key="1">
    <source>
        <dbReference type="EMBL" id="TNN56883.1"/>
    </source>
</evidence>